<evidence type="ECO:0000313" key="2">
    <source>
        <dbReference type="Proteomes" id="UP000054549"/>
    </source>
</evidence>
<name>A0A0C2WRL4_AMAMK</name>
<reference evidence="1 2" key="1">
    <citation type="submission" date="2014-04" db="EMBL/GenBank/DDBJ databases">
        <title>Evolutionary Origins and Diversification of the Mycorrhizal Mutualists.</title>
        <authorList>
            <consortium name="DOE Joint Genome Institute"/>
            <consortium name="Mycorrhizal Genomics Consortium"/>
            <person name="Kohler A."/>
            <person name="Kuo A."/>
            <person name="Nagy L.G."/>
            <person name="Floudas D."/>
            <person name="Copeland A."/>
            <person name="Barry K.W."/>
            <person name="Cichocki N."/>
            <person name="Veneault-Fourrey C."/>
            <person name="LaButti K."/>
            <person name="Lindquist E.A."/>
            <person name="Lipzen A."/>
            <person name="Lundell T."/>
            <person name="Morin E."/>
            <person name="Murat C."/>
            <person name="Riley R."/>
            <person name="Ohm R."/>
            <person name="Sun H."/>
            <person name="Tunlid A."/>
            <person name="Henrissat B."/>
            <person name="Grigoriev I.V."/>
            <person name="Hibbett D.S."/>
            <person name="Martin F."/>
        </authorList>
    </citation>
    <scope>NUCLEOTIDE SEQUENCE [LARGE SCALE GENOMIC DNA]</scope>
    <source>
        <strain evidence="1 2">Koide BX008</strain>
    </source>
</reference>
<keyword evidence="2" id="KW-1185">Reference proteome</keyword>
<accession>A0A0C2WRL4</accession>
<protein>
    <submittedName>
        <fullName evidence="1">Uncharacterized protein</fullName>
    </submittedName>
</protein>
<dbReference type="Proteomes" id="UP000054549">
    <property type="component" value="Unassembled WGS sequence"/>
</dbReference>
<gene>
    <name evidence="1" type="ORF">M378DRAFT_163335</name>
</gene>
<dbReference type="InParanoid" id="A0A0C2WRL4"/>
<dbReference type="AlphaFoldDB" id="A0A0C2WRL4"/>
<proteinExistence type="predicted"/>
<dbReference type="EMBL" id="KN818250">
    <property type="protein sequence ID" value="KIL64312.1"/>
    <property type="molecule type" value="Genomic_DNA"/>
</dbReference>
<organism evidence="1 2">
    <name type="scientific">Amanita muscaria (strain Koide BX008)</name>
    <dbReference type="NCBI Taxonomy" id="946122"/>
    <lineage>
        <taxon>Eukaryota</taxon>
        <taxon>Fungi</taxon>
        <taxon>Dikarya</taxon>
        <taxon>Basidiomycota</taxon>
        <taxon>Agaricomycotina</taxon>
        <taxon>Agaricomycetes</taxon>
        <taxon>Agaricomycetidae</taxon>
        <taxon>Agaricales</taxon>
        <taxon>Pluteineae</taxon>
        <taxon>Amanitaceae</taxon>
        <taxon>Amanita</taxon>
    </lineage>
</organism>
<sequence length="67" mass="7571">MLLQSQLPRLCSQTGIERFFREPLPPQTGAALNLISASVHRTIQFKSPSQPLTLKNSIWTLALRRLV</sequence>
<dbReference type="HOGENOM" id="CLU_2811839_0_0_1"/>
<evidence type="ECO:0000313" key="1">
    <source>
        <dbReference type="EMBL" id="KIL64312.1"/>
    </source>
</evidence>